<dbReference type="InterPro" id="IPR002104">
    <property type="entry name" value="Integrase_catalytic"/>
</dbReference>
<dbReference type="AlphaFoldDB" id="A0A5C7T1L0"/>
<feature type="domain" description="Tyr recombinase" evidence="7">
    <location>
        <begin position="273"/>
        <end position="474"/>
    </location>
</feature>
<evidence type="ECO:0000256" key="4">
    <source>
        <dbReference type="ARBA" id="ARBA00023172"/>
    </source>
</evidence>
<dbReference type="InterPro" id="IPR038488">
    <property type="entry name" value="Integrase_DNA-bd_sf"/>
</dbReference>
<evidence type="ECO:0000256" key="5">
    <source>
        <dbReference type="SAM" id="Coils"/>
    </source>
</evidence>
<dbReference type="GO" id="GO:0015074">
    <property type="term" value="P:DNA integration"/>
    <property type="evidence" value="ECO:0007669"/>
    <property type="project" value="UniProtKB-KW"/>
</dbReference>
<dbReference type="SUPFAM" id="SSF56349">
    <property type="entry name" value="DNA breaking-rejoining enzymes"/>
    <property type="match status" value="1"/>
</dbReference>
<dbReference type="Gene3D" id="1.10.150.130">
    <property type="match status" value="1"/>
</dbReference>
<dbReference type="GO" id="GO:0003677">
    <property type="term" value="F:DNA binding"/>
    <property type="evidence" value="ECO:0007669"/>
    <property type="project" value="UniProtKB-KW"/>
</dbReference>
<dbReference type="InterPro" id="IPR013762">
    <property type="entry name" value="Integrase-like_cat_sf"/>
</dbReference>
<dbReference type="RefSeq" id="WP_276657102.1">
    <property type="nucleotide sequence ID" value="NZ_SSFD01000054.1"/>
</dbReference>
<dbReference type="Proteomes" id="UP000321192">
    <property type="component" value="Unassembled WGS sequence"/>
</dbReference>
<sequence>MRREPQKPDTSEEANGPKRVNLTPGQISDFTCPKGVKQVFLWDEKMPRLAVRATAGAKSYIFESKLDRRTIRITIGDVRVWHLEDVVDKQTKEVTQRGARAEARRLQTLIDQRIDPRELVREQEAAKKAAKEAERAAAEAERAAVEAAKAEADRQARYTLRALCDAYVGRLERAGKAKSAASTRSAFKCHVFPHAEIADTPARAVTPHQIAALVRKVREAGKERAAGVLRSYLSAAFNTAKRAPFDSALPADLIPFGVEHNPVDVIPAIAVQRGDRTLSAAELRAYIGHLLRIGHETGPELADVALLLALYAGGQRMAQLLRAKVGDFDPETATLRLWDGKGKRTQPREHLLPLAPHAAGMVAALVERAKARETERAKAEGRAPELAGLWLFSTHGRVAMNPETVSNRAAEVCAGIGGEPFNVRDIRRTVETMLAGLGISKDTRAQLLSHGISGVQAAHYDRHAYTDEKRAALVAWEARLEAIRQAERTPSNVVRLGPRAA</sequence>
<dbReference type="Pfam" id="PF00589">
    <property type="entry name" value="Phage_integrase"/>
    <property type="match status" value="1"/>
</dbReference>
<gene>
    <name evidence="8" type="ORF">E6Q80_04125</name>
</gene>
<feature type="region of interest" description="Disordered" evidence="6">
    <location>
        <begin position="1"/>
        <end position="26"/>
    </location>
</feature>
<dbReference type="Gene3D" id="3.30.160.390">
    <property type="entry name" value="Integrase, DNA-binding domain"/>
    <property type="match status" value="1"/>
</dbReference>
<proteinExistence type="inferred from homology"/>
<reference evidence="8 9" key="1">
    <citation type="submission" date="2018-09" db="EMBL/GenBank/DDBJ databases">
        <title>Metagenome Assembled Genomes from an Advanced Water Purification Facility.</title>
        <authorList>
            <person name="Stamps B.W."/>
            <person name="Spear J.R."/>
        </authorList>
    </citation>
    <scope>NUCLEOTIDE SEQUENCE [LARGE SCALE GENOMIC DNA]</scope>
    <source>
        <strain evidence="8">Bin_27_1</strain>
    </source>
</reference>
<dbReference type="Gene3D" id="1.10.443.10">
    <property type="entry name" value="Intergrase catalytic core"/>
    <property type="match status" value="1"/>
</dbReference>
<evidence type="ECO:0000256" key="3">
    <source>
        <dbReference type="ARBA" id="ARBA00023125"/>
    </source>
</evidence>
<protein>
    <submittedName>
        <fullName evidence="8">Integrase</fullName>
    </submittedName>
</protein>
<accession>A0A5C7T1L0</accession>
<organism evidence="8 9">
    <name type="scientific">Thauera aminoaromatica</name>
    <dbReference type="NCBI Taxonomy" id="164330"/>
    <lineage>
        <taxon>Bacteria</taxon>
        <taxon>Pseudomonadati</taxon>
        <taxon>Pseudomonadota</taxon>
        <taxon>Betaproteobacteria</taxon>
        <taxon>Rhodocyclales</taxon>
        <taxon>Zoogloeaceae</taxon>
        <taxon>Thauera</taxon>
    </lineage>
</organism>
<evidence type="ECO:0000256" key="2">
    <source>
        <dbReference type="ARBA" id="ARBA00022908"/>
    </source>
</evidence>
<dbReference type="InterPro" id="IPR050808">
    <property type="entry name" value="Phage_Integrase"/>
</dbReference>
<evidence type="ECO:0000259" key="7">
    <source>
        <dbReference type="PROSITE" id="PS51898"/>
    </source>
</evidence>
<dbReference type="InterPro" id="IPR011010">
    <property type="entry name" value="DNA_brk_join_enz"/>
</dbReference>
<keyword evidence="5" id="KW-0175">Coiled coil</keyword>
<feature type="coiled-coil region" evidence="5">
    <location>
        <begin position="119"/>
        <end position="155"/>
    </location>
</feature>
<dbReference type="GO" id="GO:0006310">
    <property type="term" value="P:DNA recombination"/>
    <property type="evidence" value="ECO:0007669"/>
    <property type="project" value="UniProtKB-KW"/>
</dbReference>
<comment type="caution">
    <text evidence="8">The sequence shown here is derived from an EMBL/GenBank/DDBJ whole genome shotgun (WGS) entry which is preliminary data.</text>
</comment>
<name>A0A5C7T1L0_THASP</name>
<dbReference type="EMBL" id="SSFD01000054">
    <property type="protein sequence ID" value="TXH89769.1"/>
    <property type="molecule type" value="Genomic_DNA"/>
</dbReference>
<comment type="similarity">
    <text evidence="1">Belongs to the 'phage' integrase family.</text>
</comment>
<feature type="compositionally biased region" description="Basic and acidic residues" evidence="6">
    <location>
        <begin position="1"/>
        <end position="10"/>
    </location>
</feature>
<keyword evidence="4" id="KW-0233">DNA recombination</keyword>
<dbReference type="InterPro" id="IPR010998">
    <property type="entry name" value="Integrase_recombinase_N"/>
</dbReference>
<evidence type="ECO:0000256" key="1">
    <source>
        <dbReference type="ARBA" id="ARBA00008857"/>
    </source>
</evidence>
<evidence type="ECO:0000313" key="9">
    <source>
        <dbReference type="Proteomes" id="UP000321192"/>
    </source>
</evidence>
<keyword evidence="3" id="KW-0238">DNA-binding</keyword>
<keyword evidence="2" id="KW-0229">DNA integration</keyword>
<evidence type="ECO:0000313" key="8">
    <source>
        <dbReference type="EMBL" id="TXH89769.1"/>
    </source>
</evidence>
<evidence type="ECO:0000256" key="6">
    <source>
        <dbReference type="SAM" id="MobiDB-lite"/>
    </source>
</evidence>
<dbReference type="PROSITE" id="PS51898">
    <property type="entry name" value="TYR_RECOMBINASE"/>
    <property type="match status" value="1"/>
</dbReference>
<dbReference type="PANTHER" id="PTHR30629:SF2">
    <property type="entry name" value="PROPHAGE INTEGRASE INTS-RELATED"/>
    <property type="match status" value="1"/>
</dbReference>
<dbReference type="PANTHER" id="PTHR30629">
    <property type="entry name" value="PROPHAGE INTEGRASE"/>
    <property type="match status" value="1"/>
</dbReference>